<dbReference type="AlphaFoldDB" id="W6ZXT9"/>
<accession>W6ZXT9</accession>
<dbReference type="GeneID" id="20040825"/>
<feature type="region of interest" description="Disordered" evidence="1">
    <location>
        <begin position="20"/>
        <end position="176"/>
    </location>
</feature>
<feature type="compositionally biased region" description="Polar residues" evidence="1">
    <location>
        <begin position="105"/>
        <end position="121"/>
    </location>
</feature>
<organism evidence="2 3">
    <name type="scientific">Plasmodium inui San Antonio 1</name>
    <dbReference type="NCBI Taxonomy" id="1237626"/>
    <lineage>
        <taxon>Eukaryota</taxon>
        <taxon>Sar</taxon>
        <taxon>Alveolata</taxon>
        <taxon>Apicomplexa</taxon>
        <taxon>Aconoidasida</taxon>
        <taxon>Haemosporida</taxon>
        <taxon>Plasmodiidae</taxon>
        <taxon>Plasmodium</taxon>
        <taxon>Plasmodium (Plasmodium)</taxon>
    </lineage>
</organism>
<dbReference type="Proteomes" id="UP000030640">
    <property type="component" value="Unassembled WGS sequence"/>
</dbReference>
<gene>
    <name evidence="2" type="ORF">C922_05551</name>
</gene>
<feature type="compositionally biased region" description="Basic residues" evidence="1">
    <location>
        <begin position="133"/>
        <end position="151"/>
    </location>
</feature>
<name>W6ZXT9_9APIC</name>
<feature type="compositionally biased region" description="Basic and acidic residues" evidence="1">
    <location>
        <begin position="123"/>
        <end position="132"/>
    </location>
</feature>
<dbReference type="RefSeq" id="XP_008819344.1">
    <property type="nucleotide sequence ID" value="XM_008821122.1"/>
</dbReference>
<keyword evidence="3" id="KW-1185">Reference proteome</keyword>
<evidence type="ECO:0000256" key="1">
    <source>
        <dbReference type="SAM" id="MobiDB-lite"/>
    </source>
</evidence>
<dbReference type="EMBL" id="KI965554">
    <property type="protein sequence ID" value="EUD64070.1"/>
    <property type="molecule type" value="Genomic_DNA"/>
</dbReference>
<dbReference type="VEuPathDB" id="PlasmoDB:C922_05551"/>
<sequence>MYKEIERKELFMNTNKCFIKGKTAPNKNSRKTRLTSHQQGEGTATGIPEYKGKIGEDMHFRIQQKAEKASASETGKGYDYMGNRSIRTPRTTRRGNSRDYEQTARDSANTPRERLQNQQDSPGIRDKREHGSNKKKVLRRTGKRRKTHPRTTKKESKGQVRLCKEGQISGSIMRED</sequence>
<feature type="compositionally biased region" description="Basic and acidic residues" evidence="1">
    <location>
        <begin position="152"/>
        <end position="164"/>
    </location>
</feature>
<reference evidence="2 3" key="1">
    <citation type="submission" date="2013-02" db="EMBL/GenBank/DDBJ databases">
        <title>The Genome Sequence of Plasmodium inui San Antonio 1.</title>
        <authorList>
            <consortium name="The Broad Institute Genome Sequencing Platform"/>
            <consortium name="The Broad Institute Genome Sequencing Center for Infectious Disease"/>
            <person name="Neafsey D."/>
            <person name="Cheeseman I."/>
            <person name="Volkman S."/>
            <person name="Adams J."/>
            <person name="Walker B."/>
            <person name="Young S.K."/>
            <person name="Zeng Q."/>
            <person name="Gargeya S."/>
            <person name="Fitzgerald M."/>
            <person name="Haas B."/>
            <person name="Abouelleil A."/>
            <person name="Alvarado L."/>
            <person name="Arachchi H.M."/>
            <person name="Berlin A.M."/>
            <person name="Chapman S.B."/>
            <person name="Dewar J."/>
            <person name="Goldberg J."/>
            <person name="Griggs A."/>
            <person name="Gujja S."/>
            <person name="Hansen M."/>
            <person name="Howarth C."/>
            <person name="Imamovic A."/>
            <person name="Larimer J."/>
            <person name="McCowan C."/>
            <person name="Murphy C."/>
            <person name="Neiman D."/>
            <person name="Pearson M."/>
            <person name="Priest M."/>
            <person name="Roberts A."/>
            <person name="Saif S."/>
            <person name="Shea T."/>
            <person name="Sisk P."/>
            <person name="Sykes S."/>
            <person name="Wortman J."/>
            <person name="Nusbaum C."/>
            <person name="Birren B."/>
        </authorList>
    </citation>
    <scope>NUCLEOTIDE SEQUENCE [LARGE SCALE GENOMIC DNA]</scope>
    <source>
        <strain evidence="2 3">San Antonio 1</strain>
    </source>
</reference>
<evidence type="ECO:0000313" key="3">
    <source>
        <dbReference type="Proteomes" id="UP000030640"/>
    </source>
</evidence>
<feature type="compositionally biased region" description="Basic and acidic residues" evidence="1">
    <location>
        <begin position="50"/>
        <end position="70"/>
    </location>
</feature>
<protein>
    <submittedName>
        <fullName evidence="2">Uncharacterized protein</fullName>
    </submittedName>
</protein>
<proteinExistence type="predicted"/>
<evidence type="ECO:0000313" key="2">
    <source>
        <dbReference type="EMBL" id="EUD64070.1"/>
    </source>
</evidence>